<sequence length="42" mass="4706">MANLLRRGLQGAKHSRKNEEINTNGAVNTRDTNNPNTQNKTK</sequence>
<dbReference type="Proteomes" id="UP000265566">
    <property type="component" value="Chromosome 8"/>
</dbReference>
<dbReference type="AlphaFoldDB" id="A0A396GE18"/>
<gene>
    <name evidence="2" type="ORF">MtrunA17_Chr8g0337161</name>
</gene>
<dbReference type="EMBL" id="PSQE01000008">
    <property type="protein sequence ID" value="RHN38808.1"/>
    <property type="molecule type" value="Genomic_DNA"/>
</dbReference>
<evidence type="ECO:0000256" key="1">
    <source>
        <dbReference type="SAM" id="MobiDB-lite"/>
    </source>
</evidence>
<organism evidence="2">
    <name type="scientific">Medicago truncatula</name>
    <name type="common">Barrel medic</name>
    <name type="synonym">Medicago tribuloides</name>
    <dbReference type="NCBI Taxonomy" id="3880"/>
    <lineage>
        <taxon>Eukaryota</taxon>
        <taxon>Viridiplantae</taxon>
        <taxon>Streptophyta</taxon>
        <taxon>Embryophyta</taxon>
        <taxon>Tracheophyta</taxon>
        <taxon>Spermatophyta</taxon>
        <taxon>Magnoliopsida</taxon>
        <taxon>eudicotyledons</taxon>
        <taxon>Gunneridae</taxon>
        <taxon>Pentapetalae</taxon>
        <taxon>rosids</taxon>
        <taxon>fabids</taxon>
        <taxon>Fabales</taxon>
        <taxon>Fabaceae</taxon>
        <taxon>Papilionoideae</taxon>
        <taxon>50 kb inversion clade</taxon>
        <taxon>NPAAA clade</taxon>
        <taxon>Hologalegina</taxon>
        <taxon>IRL clade</taxon>
        <taxon>Trifolieae</taxon>
        <taxon>Medicago</taxon>
    </lineage>
</organism>
<accession>A0A396GE18</accession>
<dbReference type="Gramene" id="rna44776">
    <property type="protein sequence ID" value="RHN38808.1"/>
    <property type="gene ID" value="gene44776"/>
</dbReference>
<feature type="compositionally biased region" description="Polar residues" evidence="1">
    <location>
        <begin position="21"/>
        <end position="42"/>
    </location>
</feature>
<name>A0A396GE18_MEDTR</name>
<reference evidence="2" key="1">
    <citation type="journal article" date="2018" name="Nat. Plants">
        <title>Whole-genome landscape of Medicago truncatula symbiotic genes.</title>
        <authorList>
            <person name="Pecrix Y."/>
            <person name="Gamas P."/>
            <person name="Carrere S."/>
        </authorList>
    </citation>
    <scope>NUCLEOTIDE SEQUENCE</scope>
    <source>
        <tissue evidence="2">Leaves</tissue>
    </source>
</reference>
<evidence type="ECO:0000313" key="2">
    <source>
        <dbReference type="EMBL" id="RHN38808.1"/>
    </source>
</evidence>
<comment type="caution">
    <text evidence="2">The sequence shown here is derived from an EMBL/GenBank/DDBJ whole genome shotgun (WGS) entry which is preliminary data.</text>
</comment>
<proteinExistence type="predicted"/>
<protein>
    <submittedName>
        <fullName evidence="2">Uncharacterized protein</fullName>
    </submittedName>
</protein>
<feature type="region of interest" description="Disordered" evidence="1">
    <location>
        <begin position="1"/>
        <end position="42"/>
    </location>
</feature>